<dbReference type="EMBL" id="CP002955">
    <property type="protein sequence ID" value="AEL23852.1"/>
    <property type="molecule type" value="Genomic_DNA"/>
</dbReference>
<dbReference type="Proteomes" id="UP000001635">
    <property type="component" value="Chromosome"/>
</dbReference>
<dbReference type="KEGG" id="cmr:Cycma_0067"/>
<organism evidence="1 2">
    <name type="scientific">Cyclobacterium marinum (strain ATCC 25205 / DSM 745 / LMG 13164 / NCIMB 1802)</name>
    <name type="common">Flectobacillus marinus</name>
    <dbReference type="NCBI Taxonomy" id="880070"/>
    <lineage>
        <taxon>Bacteria</taxon>
        <taxon>Pseudomonadati</taxon>
        <taxon>Bacteroidota</taxon>
        <taxon>Cytophagia</taxon>
        <taxon>Cytophagales</taxon>
        <taxon>Cyclobacteriaceae</taxon>
        <taxon>Cyclobacterium</taxon>
    </lineage>
</organism>
<gene>
    <name evidence="1" type="ordered locus">Cycma_0067</name>
</gene>
<accession>G0IZ73</accession>
<sequence length="369" mass="40784">MKWINLLFNIMVALFIGVAAQTYLGLNAYATAAGIMATGALLPKMAKDVNMSFMAIQKEIWQNHIEQEIFADNSFLQFCHRADDNVLNGRVVHIPQSGGSGNVVKNRSTLPATVRKRTDTDIIYLCDEFTTDPVLIPHADTKELSYDKINSVLGEDRDKLVTSVAEETIYNWLNSPVWSPYGATALPAGAKILTTGDTVTASAPDATGNRKGASLTDLQRMQNYFRNQNRWFPGKMYAMLTPNMLMECFPANSVITATYMQNVTEKEQREGVIFKAQGWNIMSRTSVARTATDGTIKAPGAAGATTDDEASLFWYKEAVELAWAGVEAFENEGDPQYYGDIYSFLTRSGSRARRTGYEGVALLRQAKDS</sequence>
<dbReference type="AlphaFoldDB" id="G0IZ73"/>
<dbReference type="eggNOG" id="ENOG502ZB3Z">
    <property type="taxonomic scope" value="Bacteria"/>
</dbReference>
<evidence type="ECO:0000313" key="1">
    <source>
        <dbReference type="EMBL" id="AEL23852.1"/>
    </source>
</evidence>
<dbReference type="RefSeq" id="WP_014018151.1">
    <property type="nucleotide sequence ID" value="NC_015914.1"/>
</dbReference>
<protein>
    <submittedName>
        <fullName evidence="1">Uncharacterized protein</fullName>
    </submittedName>
</protein>
<reference evidence="2" key="1">
    <citation type="submission" date="2011-07" db="EMBL/GenBank/DDBJ databases">
        <title>The complete genome of Cyclobacterium marinum DSM 745.</title>
        <authorList>
            <person name="Lucas S."/>
            <person name="Han J."/>
            <person name="Lapidus A."/>
            <person name="Bruce D."/>
            <person name="Goodwin L."/>
            <person name="Pitluck S."/>
            <person name="Peters L."/>
            <person name="Kyrpides N."/>
            <person name="Mavromatis K."/>
            <person name="Ivanova N."/>
            <person name="Ovchinnikova G."/>
            <person name="Chertkov O."/>
            <person name="Detter J.C."/>
            <person name="Tapia R."/>
            <person name="Han C."/>
            <person name="Land M."/>
            <person name="Hauser L."/>
            <person name="Markowitz V."/>
            <person name="Cheng J.-F."/>
            <person name="Hugenholtz P."/>
            <person name="Woyke T."/>
            <person name="Wu D."/>
            <person name="Tindall B."/>
            <person name="Schuetze A."/>
            <person name="Brambilla E."/>
            <person name="Klenk H.-P."/>
            <person name="Eisen J.A."/>
        </authorList>
    </citation>
    <scope>NUCLEOTIDE SEQUENCE [LARGE SCALE GENOMIC DNA]</scope>
    <source>
        <strain evidence="2">ATCC 25205 / DSM 745 / LMG 13164 / NCIMB 1802</strain>
    </source>
</reference>
<keyword evidence="2" id="KW-1185">Reference proteome</keyword>
<dbReference type="STRING" id="880070.Cycma_0067"/>
<name>G0IZ73_CYCMS</name>
<proteinExistence type="predicted"/>
<dbReference type="HOGENOM" id="CLU_888068_0_0_10"/>
<evidence type="ECO:0000313" key="2">
    <source>
        <dbReference type="Proteomes" id="UP000001635"/>
    </source>
</evidence>